<dbReference type="Pfam" id="PF01582">
    <property type="entry name" value="TIR"/>
    <property type="match status" value="1"/>
</dbReference>
<feature type="domain" description="TIR" evidence="9">
    <location>
        <begin position="337"/>
        <end position="475"/>
    </location>
</feature>
<keyword evidence="6" id="KW-0393">Immunoglobulin domain</keyword>
<feature type="domain" description="Ig-like" evidence="10">
    <location>
        <begin position="114"/>
        <end position="198"/>
    </location>
</feature>
<dbReference type="GO" id="GO:0007165">
    <property type="term" value="P:signal transduction"/>
    <property type="evidence" value="ECO:0007669"/>
    <property type="project" value="InterPro"/>
</dbReference>
<evidence type="ECO:0000313" key="12">
    <source>
        <dbReference type="Proteomes" id="UP001148018"/>
    </source>
</evidence>
<keyword evidence="5" id="KW-0325">Glycoprotein</keyword>
<dbReference type="PANTHER" id="PTHR11890">
    <property type="entry name" value="INTERLEUKIN-1 RECEPTOR FAMILY MEMBER"/>
    <property type="match status" value="1"/>
</dbReference>
<evidence type="ECO:0000256" key="4">
    <source>
        <dbReference type="ARBA" id="ARBA00023157"/>
    </source>
</evidence>
<comment type="similarity">
    <text evidence="1">Belongs to the interleukin-1 receptor family.</text>
</comment>
<feature type="signal peptide" evidence="8">
    <location>
        <begin position="1"/>
        <end position="24"/>
    </location>
</feature>
<dbReference type="Gene3D" id="3.40.50.10140">
    <property type="entry name" value="Toll/interleukin-1 receptor homology (TIR) domain"/>
    <property type="match status" value="1"/>
</dbReference>
<keyword evidence="4" id="KW-1015">Disulfide bond</keyword>
<dbReference type="InterPro" id="IPR036179">
    <property type="entry name" value="Ig-like_dom_sf"/>
</dbReference>
<dbReference type="EMBL" id="JANIIK010000113">
    <property type="protein sequence ID" value="KAJ3591702.1"/>
    <property type="molecule type" value="Genomic_DNA"/>
</dbReference>
<proteinExistence type="inferred from homology"/>
<comment type="caution">
    <text evidence="11">The sequence shown here is derived from an EMBL/GenBank/DDBJ whole genome shotgun (WGS) entry which is preliminary data.</text>
</comment>
<keyword evidence="7" id="KW-0472">Membrane</keyword>
<keyword evidence="12" id="KW-1185">Reference proteome</keyword>
<dbReference type="SMART" id="SM00409">
    <property type="entry name" value="IG"/>
    <property type="match status" value="3"/>
</dbReference>
<evidence type="ECO:0000259" key="9">
    <source>
        <dbReference type="PROSITE" id="PS50104"/>
    </source>
</evidence>
<dbReference type="Proteomes" id="UP001148018">
    <property type="component" value="Unassembled WGS sequence"/>
</dbReference>
<evidence type="ECO:0000256" key="5">
    <source>
        <dbReference type="ARBA" id="ARBA00023180"/>
    </source>
</evidence>
<dbReference type="Gene3D" id="2.60.40.10">
    <property type="entry name" value="Immunoglobulins"/>
    <property type="match status" value="3"/>
</dbReference>
<evidence type="ECO:0000256" key="1">
    <source>
        <dbReference type="ARBA" id="ARBA00009752"/>
    </source>
</evidence>
<dbReference type="SUPFAM" id="SSF48726">
    <property type="entry name" value="Immunoglobulin"/>
    <property type="match status" value="1"/>
</dbReference>
<dbReference type="InterPro" id="IPR013783">
    <property type="entry name" value="Ig-like_fold"/>
</dbReference>
<evidence type="ECO:0000256" key="3">
    <source>
        <dbReference type="ARBA" id="ARBA00023027"/>
    </source>
</evidence>
<dbReference type="PANTHER" id="PTHR11890:SF26">
    <property type="entry name" value="INTERLEUKIN-1 RECEPTOR TYPE 1"/>
    <property type="match status" value="1"/>
</dbReference>
<feature type="transmembrane region" description="Helical" evidence="7">
    <location>
        <begin position="292"/>
        <end position="316"/>
    </location>
</feature>
<dbReference type="PROSITE" id="PS50835">
    <property type="entry name" value="IG_LIKE"/>
    <property type="match status" value="1"/>
</dbReference>
<dbReference type="InterPro" id="IPR015621">
    <property type="entry name" value="IL-1_rcpt_fam"/>
</dbReference>
<evidence type="ECO:0000259" key="10">
    <source>
        <dbReference type="PROSITE" id="PS50835"/>
    </source>
</evidence>
<name>A0A9Q0I951_9TELE</name>
<evidence type="ECO:0000256" key="2">
    <source>
        <dbReference type="ARBA" id="ARBA00022801"/>
    </source>
</evidence>
<dbReference type="GO" id="GO:0016787">
    <property type="term" value="F:hydrolase activity"/>
    <property type="evidence" value="ECO:0007669"/>
    <property type="project" value="UniProtKB-KW"/>
</dbReference>
<evidence type="ECO:0000256" key="7">
    <source>
        <dbReference type="SAM" id="Phobius"/>
    </source>
</evidence>
<dbReference type="InterPro" id="IPR000157">
    <property type="entry name" value="TIR_dom"/>
</dbReference>
<feature type="chain" id="PRO_5040425420" evidence="8">
    <location>
        <begin position="25"/>
        <end position="475"/>
    </location>
</feature>
<keyword evidence="7" id="KW-1133">Transmembrane helix</keyword>
<dbReference type="OrthoDB" id="9940746at2759"/>
<dbReference type="InterPro" id="IPR003599">
    <property type="entry name" value="Ig_sub"/>
</dbReference>
<organism evidence="11 12">
    <name type="scientific">Muraenolepis orangiensis</name>
    <name type="common">Patagonian moray cod</name>
    <dbReference type="NCBI Taxonomy" id="630683"/>
    <lineage>
        <taxon>Eukaryota</taxon>
        <taxon>Metazoa</taxon>
        <taxon>Chordata</taxon>
        <taxon>Craniata</taxon>
        <taxon>Vertebrata</taxon>
        <taxon>Euteleostomi</taxon>
        <taxon>Actinopterygii</taxon>
        <taxon>Neopterygii</taxon>
        <taxon>Teleostei</taxon>
        <taxon>Neoteleostei</taxon>
        <taxon>Acanthomorphata</taxon>
        <taxon>Zeiogadaria</taxon>
        <taxon>Gadariae</taxon>
        <taxon>Gadiformes</taxon>
        <taxon>Muraenolepidoidei</taxon>
        <taxon>Muraenolepididae</taxon>
        <taxon>Muraenolepis</taxon>
    </lineage>
</organism>
<dbReference type="InterPro" id="IPR007110">
    <property type="entry name" value="Ig-like_dom"/>
</dbReference>
<gene>
    <name evidence="11" type="ORF">NHX12_006834</name>
</gene>
<keyword evidence="8" id="KW-0732">Signal</keyword>
<keyword evidence="7" id="KW-0812">Transmembrane</keyword>
<evidence type="ECO:0000313" key="11">
    <source>
        <dbReference type="EMBL" id="KAJ3591702.1"/>
    </source>
</evidence>
<dbReference type="AlphaFoldDB" id="A0A9Q0I951"/>
<reference evidence="11" key="1">
    <citation type="submission" date="2022-07" db="EMBL/GenBank/DDBJ databases">
        <title>Chromosome-level genome of Muraenolepis orangiensis.</title>
        <authorList>
            <person name="Kim J."/>
        </authorList>
    </citation>
    <scope>NUCLEOTIDE SEQUENCE</scope>
    <source>
        <strain evidence="11">KU_S4_2022</strain>
        <tissue evidence="11">Muscle</tissue>
    </source>
</reference>
<dbReference type="InterPro" id="IPR035897">
    <property type="entry name" value="Toll_tir_struct_dom_sf"/>
</dbReference>
<dbReference type="SUPFAM" id="SSF52200">
    <property type="entry name" value="Toll/Interleukin receptor TIR domain"/>
    <property type="match status" value="1"/>
</dbReference>
<accession>A0A9Q0I951</accession>
<keyword evidence="2" id="KW-0378">Hydrolase</keyword>
<protein>
    <submittedName>
        <fullName evidence="11">Uncharacterized protein</fullName>
    </submittedName>
</protein>
<evidence type="ECO:0000256" key="8">
    <source>
        <dbReference type="SAM" id="SignalP"/>
    </source>
</evidence>
<dbReference type="PROSITE" id="PS50104">
    <property type="entry name" value="TIR"/>
    <property type="match status" value="1"/>
</dbReference>
<dbReference type="PRINTS" id="PR01537">
    <property type="entry name" value="INTRLKN1R1F"/>
</dbReference>
<sequence length="475" mass="52018">MTYERLLVSLVAVLWLQQPAPVHGHQRTLKTYRVSVGKFLLLKCSSSSGRNVTWSKGGDGQPGLPPGVEVKGLSLWFLPVAEGHQGTYVCHSSRERDPPAETRYEVQVTRGACPTAAETRLMSNSPVQCKLEHPQGKNSPAHVQWLKECVPVDRARVEVTSWGALSIPGASERDVGLYTCLLHLSLGGHNYTAARSIYLTLGTSSRVELPCKAFLTVRDHETHIYWTINRHFDPYNSSWNFVEEGGAVYAVSSLVISSVVSELLGVPIVCHVNNPSGQCNGTVWLRRADHSGLYVCVLVPLTLCLVGLSLALGWLFRVELVLAFRKLRRLQDVSDGKLYDAYVSYLYSGGGGGSSEVETFALKVLPEVLEKRHGFRLFIRGRDDCPGEALHDAIAGTMSRCRRLVLILSAQSDSEASPLDPGQSQLVYEHSVGLYDALTLDGPGVILVEIGVSFEPKLARFLVISLVSSIKPGWA</sequence>
<evidence type="ECO:0000256" key="6">
    <source>
        <dbReference type="ARBA" id="ARBA00023319"/>
    </source>
</evidence>
<keyword evidence="3" id="KW-0520">NAD</keyword>